<evidence type="ECO:0000313" key="2">
    <source>
        <dbReference type="Proteomes" id="UP000609651"/>
    </source>
</evidence>
<dbReference type="RefSeq" id="WP_171188148.1">
    <property type="nucleotide sequence ID" value="NZ_WTPX01000098.1"/>
</dbReference>
<evidence type="ECO:0008006" key="3">
    <source>
        <dbReference type="Google" id="ProtNLM"/>
    </source>
</evidence>
<name>A0ABX1VFA2_9PLAN</name>
<protein>
    <recommendedName>
        <fullName evidence="3">DNA-binding protein</fullName>
    </recommendedName>
</protein>
<sequence>MPPVADPPSALLTRRQAAAWLSISERKLLDLTAPKGPVPVLRDGRWVRYDPADLAHYVESAKCRPTALATQPGA</sequence>
<organism evidence="1 2">
    <name type="scientific">Alienimonas chondri</name>
    <dbReference type="NCBI Taxonomy" id="2681879"/>
    <lineage>
        <taxon>Bacteria</taxon>
        <taxon>Pseudomonadati</taxon>
        <taxon>Planctomycetota</taxon>
        <taxon>Planctomycetia</taxon>
        <taxon>Planctomycetales</taxon>
        <taxon>Planctomycetaceae</taxon>
        <taxon>Alienimonas</taxon>
    </lineage>
</organism>
<reference evidence="1 2" key="1">
    <citation type="journal article" date="2020" name="Syst. Appl. Microbiol.">
        <title>Alienimonas chondri sp. nov., a novel planctomycete isolated from the biofilm of the red alga Chondrus crispus.</title>
        <authorList>
            <person name="Vitorino I."/>
            <person name="Albuquerque L."/>
            <person name="Wiegand S."/>
            <person name="Kallscheuer N."/>
            <person name="da Costa M.S."/>
            <person name="Lobo-da-Cunha A."/>
            <person name="Jogler C."/>
            <person name="Lage O.M."/>
        </authorList>
    </citation>
    <scope>NUCLEOTIDE SEQUENCE [LARGE SCALE GENOMIC DNA]</scope>
    <source>
        <strain evidence="1 2">LzC2</strain>
    </source>
</reference>
<gene>
    <name evidence="1" type="ORF">LzC2_28810</name>
</gene>
<evidence type="ECO:0000313" key="1">
    <source>
        <dbReference type="EMBL" id="NNJ26788.1"/>
    </source>
</evidence>
<proteinExistence type="predicted"/>
<accession>A0ABX1VFA2</accession>
<keyword evidence="2" id="KW-1185">Reference proteome</keyword>
<dbReference type="EMBL" id="WTPX01000098">
    <property type="protein sequence ID" value="NNJ26788.1"/>
    <property type="molecule type" value="Genomic_DNA"/>
</dbReference>
<comment type="caution">
    <text evidence="1">The sequence shown here is derived from an EMBL/GenBank/DDBJ whole genome shotgun (WGS) entry which is preliminary data.</text>
</comment>
<dbReference type="Proteomes" id="UP000609651">
    <property type="component" value="Unassembled WGS sequence"/>
</dbReference>